<protein>
    <submittedName>
        <fullName evidence="11">Uncharacterized protein</fullName>
    </submittedName>
</protein>
<keyword evidence="12" id="KW-1185">Reference proteome</keyword>
<dbReference type="PROSITE" id="PS51468">
    <property type="entry name" value="VIT"/>
    <property type="match status" value="1"/>
</dbReference>
<dbReference type="AlphaFoldDB" id="A0A3Q3XI23"/>
<dbReference type="InterPro" id="IPR013694">
    <property type="entry name" value="VIT"/>
</dbReference>
<feature type="chain" id="PRO_5018745375" evidence="8">
    <location>
        <begin position="21"/>
        <end position="823"/>
    </location>
</feature>
<evidence type="ECO:0000256" key="2">
    <source>
        <dbReference type="ARBA" id="ARBA00010158"/>
    </source>
</evidence>
<sequence length="823" mass="91777">MGRAVVQVTLFGLLLALTTTLPVKDDWDIYSFHINSTVSSRYAITVITSRVANRMDESKEIEFHVRIPKNAFISKFKMLIDGQVYDGVVKAKEQAKQEYTQAVSRGQSAGLISSVGRTLEEFKTSVTVAAYKKVTFELTYEELLQRKLGKYELQIYARPMQLVTDFKVDVYINEKASINFIEVKGGLSTKALANAITKTHADKEAWVHFYPTEDQQKSCDSCNDQGMNGDLVVVYDVSRDTNLGEIKVQSGDGYFVHHFCPSSLIRISKNVVFVIDQSGSMHGRKIIQIRTALIHILNDLVKDDFFGIITFDSFIYEWKRELVQATKENIRSAKAFARNIKDNGATDINGALLKGAKMLNAQPRKGSASILILLTDGDPTTGERNFEVIQSNVRRAIAGKFPLYCLGFGFDVNFEFLEKMSLQNNGVARRIYEDSDADLQLQDFYEEVAVPLLTDVTMTYVGGTNLTQTNFSQYYNGSEIVVAGMISDNDIGTFIPKVVGISVRLNRHCSLVSDSRVQRVWAYLTVKQLLEKGLLLSGSEKKDVTKEALRLSLKYKFVTPLTSMVVTKPQGETTDVLNKPKEGATQSEWNPPLVPSIVPGVRGVGYSPHTGTYSALLPQLQSRRHQGRAGPPGGKQNKWELNKHNAFFLSFILNHATPPLLLVTLVFCCVTLPPRPSAAPLIHRFLLKPGNQSLPLCFDVFGNLKLKLLHHPNSGQLTLIRQDKEIDVTVGDVRIVILIHGKREFLWPALRQQSSDTNVSGILGSALVISALADKDLCAFVFFFHRSSAVDYSIAANPSLTCWLMPAELALQRRLDEFIVAQL</sequence>
<dbReference type="InterPro" id="IPR002035">
    <property type="entry name" value="VWF_A"/>
</dbReference>
<dbReference type="Pfam" id="PF08487">
    <property type="entry name" value="VIT"/>
    <property type="match status" value="1"/>
</dbReference>
<evidence type="ECO:0000313" key="11">
    <source>
        <dbReference type="Ensembl" id="ENSMMOP00000028785.1"/>
    </source>
</evidence>
<dbReference type="InterPro" id="IPR050934">
    <property type="entry name" value="ITIH"/>
</dbReference>
<evidence type="ECO:0000259" key="9">
    <source>
        <dbReference type="PROSITE" id="PS50234"/>
    </source>
</evidence>
<keyword evidence="4" id="KW-0646">Protease inhibitor</keyword>
<feature type="domain" description="VWFA" evidence="9">
    <location>
        <begin position="270"/>
        <end position="448"/>
    </location>
</feature>
<evidence type="ECO:0000259" key="10">
    <source>
        <dbReference type="PROSITE" id="PS51468"/>
    </source>
</evidence>
<dbReference type="SUPFAM" id="SSF53300">
    <property type="entry name" value="vWA-like"/>
    <property type="match status" value="1"/>
</dbReference>
<dbReference type="PANTHER" id="PTHR10338:SF119">
    <property type="entry name" value="INTER-ALPHA-TRYPSIN INHIBITOR HEAVY CHAIN H4"/>
    <property type="match status" value="1"/>
</dbReference>
<dbReference type="Pfam" id="PF00092">
    <property type="entry name" value="VWA"/>
    <property type="match status" value="1"/>
</dbReference>
<organism evidence="11 12">
    <name type="scientific">Mola mola</name>
    <name type="common">Ocean sunfish</name>
    <name type="synonym">Tetraodon mola</name>
    <dbReference type="NCBI Taxonomy" id="94237"/>
    <lineage>
        <taxon>Eukaryota</taxon>
        <taxon>Metazoa</taxon>
        <taxon>Chordata</taxon>
        <taxon>Craniata</taxon>
        <taxon>Vertebrata</taxon>
        <taxon>Euteleostomi</taxon>
        <taxon>Actinopterygii</taxon>
        <taxon>Neopterygii</taxon>
        <taxon>Teleostei</taxon>
        <taxon>Neoteleostei</taxon>
        <taxon>Acanthomorphata</taxon>
        <taxon>Eupercaria</taxon>
        <taxon>Tetraodontiformes</taxon>
        <taxon>Molidae</taxon>
        <taxon>Mola</taxon>
    </lineage>
</organism>
<dbReference type="STRING" id="94237.ENSMMOP00000028785"/>
<keyword evidence="7" id="KW-0325">Glycoprotein</keyword>
<comment type="subcellular location">
    <subcellularLocation>
        <location evidence="1">Secreted</location>
    </subcellularLocation>
</comment>
<evidence type="ECO:0000256" key="3">
    <source>
        <dbReference type="ARBA" id="ARBA00022525"/>
    </source>
</evidence>
<dbReference type="GO" id="GO:0004867">
    <property type="term" value="F:serine-type endopeptidase inhibitor activity"/>
    <property type="evidence" value="ECO:0007669"/>
    <property type="project" value="UniProtKB-KW"/>
</dbReference>
<accession>A0A3Q3XI23</accession>
<name>A0A3Q3XI23_MOLML</name>
<dbReference type="PROSITE" id="PS50234">
    <property type="entry name" value="VWFA"/>
    <property type="match status" value="1"/>
</dbReference>
<reference evidence="11" key="2">
    <citation type="submission" date="2025-09" db="UniProtKB">
        <authorList>
            <consortium name="Ensembl"/>
        </authorList>
    </citation>
    <scope>IDENTIFICATION</scope>
</reference>
<evidence type="ECO:0000256" key="1">
    <source>
        <dbReference type="ARBA" id="ARBA00004613"/>
    </source>
</evidence>
<feature type="domain" description="VIT" evidence="10">
    <location>
        <begin position="13"/>
        <end position="142"/>
    </location>
</feature>
<dbReference type="Proteomes" id="UP000261620">
    <property type="component" value="Unplaced"/>
</dbReference>
<dbReference type="GO" id="GO:0005576">
    <property type="term" value="C:extracellular region"/>
    <property type="evidence" value="ECO:0007669"/>
    <property type="project" value="UniProtKB-SubCell"/>
</dbReference>
<dbReference type="FunFam" id="3.40.50.410:FF:000013">
    <property type="entry name" value="inter-alpha-trypsin inhibitor heavy chain H2"/>
    <property type="match status" value="1"/>
</dbReference>
<evidence type="ECO:0000256" key="5">
    <source>
        <dbReference type="ARBA" id="ARBA00022729"/>
    </source>
</evidence>
<dbReference type="InterPro" id="IPR036465">
    <property type="entry name" value="vWFA_dom_sf"/>
</dbReference>
<reference evidence="11" key="1">
    <citation type="submission" date="2025-08" db="UniProtKB">
        <authorList>
            <consortium name="Ensembl"/>
        </authorList>
    </citation>
    <scope>IDENTIFICATION</scope>
</reference>
<evidence type="ECO:0000256" key="8">
    <source>
        <dbReference type="SAM" id="SignalP"/>
    </source>
</evidence>
<evidence type="ECO:0000256" key="6">
    <source>
        <dbReference type="ARBA" id="ARBA00022900"/>
    </source>
</evidence>
<dbReference type="PANTHER" id="PTHR10338">
    <property type="entry name" value="INTER-ALPHA-TRYPSIN INHIBITOR HEAVY CHAIN FAMILY MEMBER"/>
    <property type="match status" value="1"/>
</dbReference>
<dbReference type="OMA" id="IRGMEYP"/>
<comment type="similarity">
    <text evidence="2">Belongs to the ITIH family.</text>
</comment>
<keyword evidence="5 8" id="KW-0732">Signal</keyword>
<evidence type="ECO:0000313" key="12">
    <source>
        <dbReference type="Proteomes" id="UP000261620"/>
    </source>
</evidence>
<feature type="signal peptide" evidence="8">
    <location>
        <begin position="1"/>
        <end position="20"/>
    </location>
</feature>
<evidence type="ECO:0000256" key="7">
    <source>
        <dbReference type="ARBA" id="ARBA00023180"/>
    </source>
</evidence>
<dbReference type="SMART" id="SM00327">
    <property type="entry name" value="VWA"/>
    <property type="match status" value="1"/>
</dbReference>
<proteinExistence type="inferred from homology"/>
<dbReference type="SMART" id="SM00609">
    <property type="entry name" value="VIT"/>
    <property type="match status" value="1"/>
</dbReference>
<evidence type="ECO:0000256" key="4">
    <source>
        <dbReference type="ARBA" id="ARBA00022690"/>
    </source>
</evidence>
<dbReference type="Gene3D" id="3.40.50.410">
    <property type="entry name" value="von Willebrand factor, type A domain"/>
    <property type="match status" value="1"/>
</dbReference>
<keyword evidence="6" id="KW-0722">Serine protease inhibitor</keyword>
<keyword evidence="3" id="KW-0964">Secreted</keyword>
<dbReference type="Ensembl" id="ENSMMOT00000029270.1">
    <property type="protein sequence ID" value="ENSMMOP00000028785.1"/>
    <property type="gene ID" value="ENSMMOG00000021715.1"/>
</dbReference>